<comment type="similarity">
    <text evidence="5">Belongs to the HIPP family.</text>
</comment>
<evidence type="ECO:0000256" key="1">
    <source>
        <dbReference type="ARBA" id="ARBA00004170"/>
    </source>
</evidence>
<dbReference type="Gramene" id="mRNA:HanXRQr2_Chr14g0648931">
    <property type="protein sequence ID" value="mRNA:HanXRQr2_Chr14g0648931"/>
    <property type="gene ID" value="HanXRQr2_Chr14g0648931"/>
</dbReference>
<feature type="compositionally biased region" description="Basic and acidic residues" evidence="6">
    <location>
        <begin position="316"/>
        <end position="330"/>
    </location>
</feature>
<feature type="compositionally biased region" description="Basic and acidic residues" evidence="6">
    <location>
        <begin position="256"/>
        <end position="265"/>
    </location>
</feature>
<feature type="region of interest" description="Disordered" evidence="6">
    <location>
        <begin position="288"/>
        <end position="375"/>
    </location>
</feature>
<evidence type="ECO:0000256" key="4">
    <source>
        <dbReference type="ARBA" id="ARBA00023289"/>
    </source>
</evidence>
<reference evidence="8 10" key="1">
    <citation type="journal article" date="2017" name="Nature">
        <title>The sunflower genome provides insights into oil metabolism, flowering and Asterid evolution.</title>
        <authorList>
            <person name="Badouin H."/>
            <person name="Gouzy J."/>
            <person name="Grassa C.J."/>
            <person name="Murat F."/>
            <person name="Staton S.E."/>
            <person name="Cottret L."/>
            <person name="Lelandais-Briere C."/>
            <person name="Owens G.L."/>
            <person name="Carrere S."/>
            <person name="Mayjonade B."/>
            <person name="Legrand L."/>
            <person name="Gill N."/>
            <person name="Kane N.C."/>
            <person name="Bowers J.E."/>
            <person name="Hubner S."/>
            <person name="Bellec A."/>
            <person name="Berard A."/>
            <person name="Berges H."/>
            <person name="Blanchet N."/>
            <person name="Boniface M.C."/>
            <person name="Brunel D."/>
            <person name="Catrice O."/>
            <person name="Chaidir N."/>
            <person name="Claudel C."/>
            <person name="Donnadieu C."/>
            <person name="Faraut T."/>
            <person name="Fievet G."/>
            <person name="Helmstetter N."/>
            <person name="King M."/>
            <person name="Knapp S.J."/>
            <person name="Lai Z."/>
            <person name="Le Paslier M.C."/>
            <person name="Lippi Y."/>
            <person name="Lorenzon L."/>
            <person name="Mandel J.R."/>
            <person name="Marage G."/>
            <person name="Marchand G."/>
            <person name="Marquand E."/>
            <person name="Bret-Mestries E."/>
            <person name="Morien E."/>
            <person name="Nambeesan S."/>
            <person name="Nguyen T."/>
            <person name="Pegot-Espagnet P."/>
            <person name="Pouilly N."/>
            <person name="Raftis F."/>
            <person name="Sallet E."/>
            <person name="Schiex T."/>
            <person name="Thomas J."/>
            <person name="Vandecasteele C."/>
            <person name="Vares D."/>
            <person name="Vear F."/>
            <person name="Vautrin S."/>
            <person name="Crespi M."/>
            <person name="Mangin B."/>
            <person name="Burke J.M."/>
            <person name="Salse J."/>
            <person name="Munos S."/>
            <person name="Vincourt P."/>
            <person name="Rieseberg L.H."/>
            <person name="Langlade N.B."/>
        </authorList>
    </citation>
    <scope>NUCLEOTIDE SEQUENCE [LARGE SCALE GENOMIC DNA]</scope>
    <source>
        <strain evidence="10">cv. SF193</strain>
        <tissue evidence="8">Leaves</tissue>
    </source>
</reference>
<feature type="compositionally biased region" description="Gly residues" evidence="6">
    <location>
        <begin position="348"/>
        <end position="368"/>
    </location>
</feature>
<feature type="compositionally biased region" description="Gly residues" evidence="6">
    <location>
        <begin position="243"/>
        <end position="255"/>
    </location>
</feature>
<evidence type="ECO:0000256" key="3">
    <source>
        <dbReference type="ARBA" id="ARBA00022723"/>
    </source>
</evidence>
<feature type="domain" description="HMA" evidence="7">
    <location>
        <begin position="9"/>
        <end position="74"/>
    </location>
</feature>
<keyword evidence="2" id="KW-0488">Methylation</keyword>
<dbReference type="EMBL" id="MNCJ02000329">
    <property type="protein sequence ID" value="KAF5769492.1"/>
    <property type="molecule type" value="Genomic_DNA"/>
</dbReference>
<evidence type="ECO:0000256" key="2">
    <source>
        <dbReference type="ARBA" id="ARBA00022481"/>
    </source>
</evidence>
<dbReference type="InterPro" id="IPR006121">
    <property type="entry name" value="HMA_dom"/>
</dbReference>
<dbReference type="PANTHER" id="PTHR45868:SF83">
    <property type="entry name" value="HEAVY METAL-ASSOCIATED ISOPRENYLATED PLANT PROTEIN 33"/>
    <property type="match status" value="1"/>
</dbReference>
<keyword evidence="10" id="KW-1185">Reference proteome</keyword>
<dbReference type="CDD" id="cd00371">
    <property type="entry name" value="HMA"/>
    <property type="match status" value="1"/>
</dbReference>
<dbReference type="GO" id="GO:0009626">
    <property type="term" value="P:plant-type hypersensitive response"/>
    <property type="evidence" value="ECO:0007669"/>
    <property type="project" value="UniProtKB-KW"/>
</dbReference>
<dbReference type="Pfam" id="PF00403">
    <property type="entry name" value="HMA"/>
    <property type="match status" value="1"/>
</dbReference>
<dbReference type="Proteomes" id="UP000215914">
    <property type="component" value="Chromosome 14"/>
</dbReference>
<dbReference type="GO" id="GO:0016020">
    <property type="term" value="C:membrane"/>
    <property type="evidence" value="ECO:0007669"/>
    <property type="project" value="UniProtKB-SubCell"/>
</dbReference>
<dbReference type="PANTHER" id="PTHR45868">
    <property type="entry name" value="HEAVY METAL-ASSOCIATED ISOPRENYLATED PLANT PROTEIN 33-RELATED"/>
    <property type="match status" value="1"/>
</dbReference>
<dbReference type="GO" id="GO:0046872">
    <property type="term" value="F:metal ion binding"/>
    <property type="evidence" value="ECO:0007669"/>
    <property type="project" value="UniProtKB-KW"/>
</dbReference>
<name>A0A251SID8_HELAN</name>
<dbReference type="SUPFAM" id="SSF55008">
    <property type="entry name" value="HMA, heavy metal-associated domain"/>
    <property type="match status" value="1"/>
</dbReference>
<evidence type="ECO:0000313" key="8">
    <source>
        <dbReference type="EMBL" id="KAF5769492.1"/>
    </source>
</evidence>
<dbReference type="AlphaFoldDB" id="A0A251SID8"/>
<comment type="subcellular location">
    <subcellularLocation>
        <location evidence="1">Membrane</location>
        <topology evidence="1">Peripheral membrane protein</topology>
    </subcellularLocation>
</comment>
<organism evidence="9 10">
    <name type="scientific">Helianthus annuus</name>
    <name type="common">Common sunflower</name>
    <dbReference type="NCBI Taxonomy" id="4232"/>
    <lineage>
        <taxon>Eukaryota</taxon>
        <taxon>Viridiplantae</taxon>
        <taxon>Streptophyta</taxon>
        <taxon>Embryophyta</taxon>
        <taxon>Tracheophyta</taxon>
        <taxon>Spermatophyta</taxon>
        <taxon>Magnoliopsida</taxon>
        <taxon>eudicotyledons</taxon>
        <taxon>Gunneridae</taxon>
        <taxon>Pentapetalae</taxon>
        <taxon>asterids</taxon>
        <taxon>campanulids</taxon>
        <taxon>Asterales</taxon>
        <taxon>Asteraceae</taxon>
        <taxon>Asteroideae</taxon>
        <taxon>Heliantheae alliance</taxon>
        <taxon>Heliantheae</taxon>
        <taxon>Helianthus</taxon>
    </lineage>
</organism>
<keyword evidence="3" id="KW-0479">Metal-binding</keyword>
<evidence type="ECO:0000313" key="10">
    <source>
        <dbReference type="Proteomes" id="UP000215914"/>
    </source>
</evidence>
<dbReference type="PROSITE" id="PS50846">
    <property type="entry name" value="HMA_2"/>
    <property type="match status" value="1"/>
</dbReference>
<dbReference type="InParanoid" id="A0A251SID8"/>
<reference evidence="8" key="3">
    <citation type="submission" date="2020-06" db="EMBL/GenBank/DDBJ databases">
        <title>Helianthus annuus Genome sequencing and assembly Release 2.</title>
        <authorList>
            <person name="Gouzy J."/>
            <person name="Langlade N."/>
            <person name="Munos S."/>
        </authorList>
    </citation>
    <scope>NUCLEOTIDE SEQUENCE</scope>
    <source>
        <tissue evidence="8">Leaves</tissue>
    </source>
</reference>
<gene>
    <name evidence="9" type="ORF">HannXRQ_Chr14g0446381</name>
    <name evidence="8" type="ORF">HanXRQr2_Chr14g0648931</name>
</gene>
<proteinExistence type="inferred from homology"/>
<evidence type="ECO:0000313" key="9">
    <source>
        <dbReference type="EMBL" id="OTF98503.1"/>
    </source>
</evidence>
<dbReference type="OrthoDB" id="689350at2759"/>
<protein>
    <submittedName>
        <fullName evidence="8">Heavy metal-associated domain, HMA, heavy metal-associated domain superfamily</fullName>
    </submittedName>
    <submittedName>
        <fullName evidence="9">Putative heavy metal-associated domain, HMA</fullName>
    </submittedName>
</protein>
<feature type="compositionally biased region" description="Acidic residues" evidence="6">
    <location>
        <begin position="156"/>
        <end position="187"/>
    </location>
</feature>
<evidence type="ECO:0000259" key="7">
    <source>
        <dbReference type="PROSITE" id="PS50846"/>
    </source>
</evidence>
<feature type="compositionally biased region" description="Gly residues" evidence="6">
    <location>
        <begin position="146"/>
        <end position="155"/>
    </location>
</feature>
<feature type="compositionally biased region" description="Basic and acidic residues" evidence="6">
    <location>
        <begin position="126"/>
        <end position="139"/>
    </location>
</feature>
<dbReference type="Gene3D" id="3.30.70.100">
    <property type="match status" value="1"/>
</dbReference>
<keyword evidence="4" id="KW-0449">Lipoprotein</keyword>
<feature type="region of interest" description="Disordered" evidence="6">
    <location>
        <begin position="92"/>
        <end position="265"/>
    </location>
</feature>
<evidence type="ECO:0000256" key="6">
    <source>
        <dbReference type="SAM" id="MobiDB-lite"/>
    </source>
</evidence>
<dbReference type="InterPro" id="IPR036163">
    <property type="entry name" value="HMA_dom_sf"/>
</dbReference>
<accession>A0A251SID8</accession>
<evidence type="ECO:0000256" key="5">
    <source>
        <dbReference type="ARBA" id="ARBA00024045"/>
    </source>
</evidence>
<dbReference type="OMA" id="QNCLLKV"/>
<dbReference type="EMBL" id="CM007903">
    <property type="protein sequence ID" value="OTF98503.1"/>
    <property type="molecule type" value="Genomic_DNA"/>
</dbReference>
<keyword evidence="4" id="KW-0636">Prenylation</keyword>
<reference evidence="9" key="2">
    <citation type="submission" date="2017-02" db="EMBL/GenBank/DDBJ databases">
        <title>Sunflower complete genome.</title>
        <authorList>
            <person name="Langlade N."/>
            <person name="Munos S."/>
        </authorList>
    </citation>
    <scope>NUCLEOTIDE SEQUENCE [LARGE SCALE GENOMIC DNA]</scope>
    <source>
        <tissue evidence="9">Leaves</tissue>
    </source>
</reference>
<sequence>MNKQDYMKLQTCVIKLNTQCACDGCKQKIKKLLNKVDGVYKTSIDLEQGKVTVSGNADPAALIKKLNKSGKHAELLGPQKGMNVLNNQFKNMGFDNKNQKGGGGGGKDSQKDVKGLQQMQAAMNKGFKDFKPPNKDQKSVKFNLPVGGGGGGGGGFDDEDDFDDDDSFDEEDDFDDEFDDEDDDSFDGEDKKPNNMKAGPGVGGHGPHGPIAMMNGKKGPGAGFDLPVQFKGKGGNIDNSKNGNGGKKGGGGGDGDIGKKGKGGKDSGSGGFGGFFGGKIGGAFLGGGKKKHGDLSPKGGKKGADGGGGGQAKGGNWEKKGEGKHHDEGKLSGGNKQSEFLEFSKPHNGGGGGRNMAHNGGGNGGGRNMGHPMGGNPMIPQMGNFPMGQMGGHPMGQMPSAQGLPMAYRGQGGMDNGNPFNQQQQQYMMQQQQQQQQQQYMQAMMMNQQRANMYPPQMMYGHMPPPHAAYGPPMGAPVNDNITHIFSDENTDSCSIM</sequence>